<keyword evidence="1" id="KW-0547">Nucleotide-binding</keyword>
<dbReference type="GO" id="GO:0005524">
    <property type="term" value="F:ATP binding"/>
    <property type="evidence" value="ECO:0007669"/>
    <property type="project" value="UniProtKB-KW"/>
</dbReference>
<keyword evidence="1" id="KW-0067">ATP-binding</keyword>
<proteinExistence type="predicted"/>
<dbReference type="InterPro" id="IPR036890">
    <property type="entry name" value="HATPase_C_sf"/>
</dbReference>
<gene>
    <name evidence="1" type="ORF">KPL81_05455</name>
</gene>
<keyword evidence="2" id="KW-1185">Reference proteome</keyword>
<dbReference type="RefSeq" id="WP_219790982.1">
    <property type="nucleotide sequence ID" value="NZ_JAHYCA010000002.1"/>
</dbReference>
<dbReference type="SUPFAM" id="SSF55874">
    <property type="entry name" value="ATPase domain of HSP90 chaperone/DNA topoisomerase II/histidine kinase"/>
    <property type="match status" value="1"/>
</dbReference>
<comment type="caution">
    <text evidence="1">The sequence shown here is derived from an EMBL/GenBank/DDBJ whole genome shotgun (WGS) entry which is preliminary data.</text>
</comment>
<evidence type="ECO:0000313" key="2">
    <source>
        <dbReference type="Proteomes" id="UP000769617"/>
    </source>
</evidence>
<dbReference type="EMBL" id="JAHYCA010000002">
    <property type="protein sequence ID" value="MBW6390605.1"/>
    <property type="molecule type" value="Genomic_DNA"/>
</dbReference>
<reference evidence="1 2" key="1">
    <citation type="submission" date="2021-07" db="EMBL/GenBank/DDBJ databases">
        <authorList>
            <person name="So Y."/>
        </authorList>
    </citation>
    <scope>NUCLEOTIDE SEQUENCE [LARGE SCALE GENOMIC DNA]</scope>
    <source>
        <strain evidence="1 2">Y3S6</strain>
    </source>
</reference>
<sequence length="427" mass="48188">MEKVKATPTKEFFISMLTRDVPLDRAVLDLVDNSIDAAYLAGDIKNKTIDIAINRDEFCITDNCGGMDKEVAINYAFKFGRSKSDARDTPNSVGQFGVGMKRTLFKIGRQFSVKSSHPNGSFIIDVDVDKWLEEPDDWDFSLVPTETEDAHGTSIKVTQLLEGVSQNFSTELFVKQILNDIEKAHFKAIRKGVVIKVNGSKAGKYDISFKASEFLQPICIVKEYNGVEYKIIAGVSERILEDGGWYIICNGRLIEYANNNTKTGWGQAGIRKYHPDYAYFRGVVEFNAAESELLPWTTTKTGVDVDNSVYRKALNDMKAAMKEVMSFLNKRQKEDEDFKNELIEHKPLNDALDSAQIVGFEEVKINHSMVTPNTAIRQPDPDPSVSVQYRVKKKRIDRLKEALGLDTNKDVGVHTFEYVFEQEVGDE</sequence>
<dbReference type="Proteomes" id="UP000769617">
    <property type="component" value="Unassembled WGS sequence"/>
</dbReference>
<name>A0ABS6ZNM5_9GAMM</name>
<dbReference type="Pfam" id="PF13589">
    <property type="entry name" value="HATPase_c_3"/>
    <property type="match status" value="1"/>
</dbReference>
<protein>
    <submittedName>
        <fullName evidence="1">ATP-binding protein</fullName>
    </submittedName>
</protein>
<evidence type="ECO:0000313" key="1">
    <source>
        <dbReference type="EMBL" id="MBW6390605.1"/>
    </source>
</evidence>
<accession>A0ABS6ZNM5</accession>
<dbReference type="Gene3D" id="3.30.565.10">
    <property type="entry name" value="Histidine kinase-like ATPase, C-terminal domain"/>
    <property type="match status" value="1"/>
</dbReference>
<organism evidence="1 2">
    <name type="scientific">Billgrantia antri</name>
    <dbReference type="NCBI Taxonomy" id="2846777"/>
    <lineage>
        <taxon>Bacteria</taxon>
        <taxon>Pseudomonadati</taxon>
        <taxon>Pseudomonadota</taxon>
        <taxon>Gammaproteobacteria</taxon>
        <taxon>Oceanospirillales</taxon>
        <taxon>Halomonadaceae</taxon>
        <taxon>Billgrantia</taxon>
    </lineage>
</organism>